<gene>
    <name evidence="1" type="ordered locus">Nhal_1132</name>
</gene>
<accession>D5BZK5</accession>
<protein>
    <submittedName>
        <fullName evidence="1">Uncharacterized protein</fullName>
    </submittedName>
</protein>
<evidence type="ECO:0000313" key="2">
    <source>
        <dbReference type="Proteomes" id="UP000001844"/>
    </source>
</evidence>
<dbReference type="HOGENOM" id="CLU_3293100_0_0_6"/>
<dbReference type="KEGG" id="nhl:Nhal_1132"/>
<reference evidence="2" key="1">
    <citation type="submission" date="2010-04" db="EMBL/GenBank/DDBJ databases">
        <title>Complete genome sequence of Nitrosococcus halophilus Nc4, a salt-adapted, aerobic obligate ammonia-oxidizing sulfur purple bacterium.</title>
        <authorList>
            <consortium name="US DOE Joint Genome Institute"/>
            <person name="Campbell M.A."/>
            <person name="Malfatti S.A."/>
            <person name="Chain P.S.G."/>
            <person name="Heidelberg J.F."/>
            <person name="Ward B.B."/>
            <person name="Klotz M.G."/>
        </authorList>
    </citation>
    <scope>NUCLEOTIDE SEQUENCE [LARGE SCALE GENOMIC DNA]</scope>
    <source>
        <strain evidence="2">Nc4</strain>
    </source>
</reference>
<sequence length="40" mass="4626">MLPGAHNFEDLNVNPTWKAHVKTHEEIKIAYVKKVVVLKK</sequence>
<dbReference type="EMBL" id="CP001798">
    <property type="protein sequence ID" value="ADE14300.1"/>
    <property type="molecule type" value="Genomic_DNA"/>
</dbReference>
<dbReference type="Proteomes" id="UP000001844">
    <property type="component" value="Chromosome"/>
</dbReference>
<organism evidence="1 2">
    <name type="scientific">Nitrosococcus halophilus (strain Nc4)</name>
    <dbReference type="NCBI Taxonomy" id="472759"/>
    <lineage>
        <taxon>Bacteria</taxon>
        <taxon>Pseudomonadati</taxon>
        <taxon>Pseudomonadota</taxon>
        <taxon>Gammaproteobacteria</taxon>
        <taxon>Chromatiales</taxon>
        <taxon>Chromatiaceae</taxon>
        <taxon>Nitrosococcus</taxon>
    </lineage>
</organism>
<dbReference type="AlphaFoldDB" id="D5BZK5"/>
<evidence type="ECO:0000313" key="1">
    <source>
        <dbReference type="EMBL" id="ADE14300.1"/>
    </source>
</evidence>
<proteinExistence type="predicted"/>
<keyword evidence="2" id="KW-1185">Reference proteome</keyword>
<name>D5BZK5_NITHN</name>